<sequence length="48" mass="5775">MPRAGVETWKREKWGTAWLETGRLFTRENGELLHPANVTRRFIELYKE</sequence>
<proteinExistence type="predicted"/>
<protein>
    <submittedName>
        <fullName evidence="1">Uncharacterized protein</fullName>
    </submittedName>
</protein>
<comment type="caution">
    <text evidence="1">The sequence shown here is derived from an EMBL/GenBank/DDBJ whole genome shotgun (WGS) entry which is preliminary data.</text>
</comment>
<accession>A0ABP6SB95</accession>
<dbReference type="Proteomes" id="UP001499990">
    <property type="component" value="Unassembled WGS sequence"/>
</dbReference>
<organism evidence="1 2">
    <name type="scientific">Streptomyces sannanensis</name>
    <dbReference type="NCBI Taxonomy" id="285536"/>
    <lineage>
        <taxon>Bacteria</taxon>
        <taxon>Bacillati</taxon>
        <taxon>Actinomycetota</taxon>
        <taxon>Actinomycetes</taxon>
        <taxon>Kitasatosporales</taxon>
        <taxon>Streptomycetaceae</taxon>
        <taxon>Streptomyces</taxon>
    </lineage>
</organism>
<name>A0ABP6SB95_9ACTN</name>
<dbReference type="EMBL" id="BAAAYL010000001">
    <property type="protein sequence ID" value="GAA3372539.1"/>
    <property type="molecule type" value="Genomic_DNA"/>
</dbReference>
<evidence type="ECO:0000313" key="2">
    <source>
        <dbReference type="Proteomes" id="UP001499990"/>
    </source>
</evidence>
<gene>
    <name evidence="1" type="ORF">GCM10020367_27860</name>
</gene>
<reference evidence="2" key="1">
    <citation type="journal article" date="2019" name="Int. J. Syst. Evol. Microbiol.">
        <title>The Global Catalogue of Microorganisms (GCM) 10K type strain sequencing project: providing services to taxonomists for standard genome sequencing and annotation.</title>
        <authorList>
            <consortium name="The Broad Institute Genomics Platform"/>
            <consortium name="The Broad Institute Genome Sequencing Center for Infectious Disease"/>
            <person name="Wu L."/>
            <person name="Ma J."/>
        </authorList>
    </citation>
    <scope>NUCLEOTIDE SEQUENCE [LARGE SCALE GENOMIC DNA]</scope>
    <source>
        <strain evidence="2">JCM 9651</strain>
    </source>
</reference>
<keyword evidence="2" id="KW-1185">Reference proteome</keyword>
<dbReference type="RefSeq" id="WP_345037176.1">
    <property type="nucleotide sequence ID" value="NZ_BAAAYL010000001.1"/>
</dbReference>
<evidence type="ECO:0000313" key="1">
    <source>
        <dbReference type="EMBL" id="GAA3372539.1"/>
    </source>
</evidence>